<protein>
    <recommendedName>
        <fullName evidence="2">histidine kinase</fullName>
        <ecNumber evidence="2">2.7.13.3</ecNumber>
    </recommendedName>
</protein>
<dbReference type="InterPro" id="IPR004358">
    <property type="entry name" value="Sig_transdc_His_kin-like_C"/>
</dbReference>
<dbReference type="PANTHER" id="PTHR42878">
    <property type="entry name" value="TWO-COMPONENT HISTIDINE KINASE"/>
    <property type="match status" value="1"/>
</dbReference>
<comment type="caution">
    <text evidence="9">The sequence shown here is derived from an EMBL/GenBank/DDBJ whole genome shotgun (WGS) entry which is preliminary data.</text>
</comment>
<dbReference type="EC" id="2.7.13.3" evidence="2"/>
<dbReference type="InterPro" id="IPR003594">
    <property type="entry name" value="HATPase_dom"/>
</dbReference>
<evidence type="ECO:0000256" key="6">
    <source>
        <dbReference type="ARBA" id="ARBA00022840"/>
    </source>
</evidence>
<evidence type="ECO:0000313" key="10">
    <source>
        <dbReference type="Proteomes" id="UP000729701"/>
    </source>
</evidence>
<evidence type="ECO:0000259" key="8">
    <source>
        <dbReference type="PROSITE" id="PS50109"/>
    </source>
</evidence>
<evidence type="ECO:0000256" key="5">
    <source>
        <dbReference type="ARBA" id="ARBA00022777"/>
    </source>
</evidence>
<dbReference type="Pfam" id="PF02518">
    <property type="entry name" value="HATPase_c"/>
    <property type="match status" value="1"/>
</dbReference>
<dbReference type="AlphaFoldDB" id="A0A951QRC8"/>
<feature type="domain" description="Histidine kinase" evidence="8">
    <location>
        <begin position="165"/>
        <end position="369"/>
    </location>
</feature>
<keyword evidence="5 9" id="KW-0418">Kinase</keyword>
<dbReference type="GO" id="GO:0005524">
    <property type="term" value="F:ATP binding"/>
    <property type="evidence" value="ECO:0007669"/>
    <property type="project" value="UniProtKB-KW"/>
</dbReference>
<dbReference type="PANTHER" id="PTHR42878:SF7">
    <property type="entry name" value="SENSOR HISTIDINE KINASE GLRK"/>
    <property type="match status" value="1"/>
</dbReference>
<dbReference type="SUPFAM" id="SSF55874">
    <property type="entry name" value="ATPase domain of HSP90 chaperone/DNA topoisomerase II/histidine kinase"/>
    <property type="match status" value="1"/>
</dbReference>
<dbReference type="GO" id="GO:0000156">
    <property type="term" value="F:phosphorelay response regulator activity"/>
    <property type="evidence" value="ECO:0007669"/>
    <property type="project" value="TreeGrafter"/>
</dbReference>
<keyword evidence="4" id="KW-0547">Nucleotide-binding</keyword>
<dbReference type="InterPro" id="IPR050351">
    <property type="entry name" value="BphY/WalK/GraS-like"/>
</dbReference>
<keyword evidence="3" id="KW-0808">Transferase</keyword>
<name>A0A951QRC8_9CYAN</name>
<dbReference type="PRINTS" id="PR00344">
    <property type="entry name" value="BCTRLSENSOR"/>
</dbReference>
<reference evidence="9" key="2">
    <citation type="journal article" date="2022" name="Microbiol. Resour. Announc.">
        <title>Metagenome Sequencing to Explore Phylogenomics of Terrestrial Cyanobacteria.</title>
        <authorList>
            <person name="Ward R.D."/>
            <person name="Stajich J.E."/>
            <person name="Johansen J.R."/>
            <person name="Huntemann M."/>
            <person name="Clum A."/>
            <person name="Foster B."/>
            <person name="Foster B."/>
            <person name="Roux S."/>
            <person name="Palaniappan K."/>
            <person name="Varghese N."/>
            <person name="Mukherjee S."/>
            <person name="Reddy T.B.K."/>
            <person name="Daum C."/>
            <person name="Copeland A."/>
            <person name="Chen I.A."/>
            <person name="Ivanova N.N."/>
            <person name="Kyrpides N.C."/>
            <person name="Shapiro N."/>
            <person name="Eloe-Fadrosh E.A."/>
            <person name="Pietrasiak N."/>
        </authorList>
    </citation>
    <scope>NUCLEOTIDE SEQUENCE</scope>
    <source>
        <strain evidence="9">GSE-NOS-MK-12-04C</strain>
    </source>
</reference>
<gene>
    <name evidence="9" type="ORF">KME60_18370</name>
</gene>
<reference evidence="9" key="1">
    <citation type="submission" date="2021-05" db="EMBL/GenBank/DDBJ databases">
        <authorList>
            <person name="Pietrasiak N."/>
            <person name="Ward R."/>
            <person name="Stajich J.E."/>
            <person name="Kurbessoian T."/>
        </authorList>
    </citation>
    <scope>NUCLEOTIDE SEQUENCE</scope>
    <source>
        <strain evidence="9">GSE-NOS-MK-12-04C</strain>
    </source>
</reference>
<evidence type="ECO:0000256" key="4">
    <source>
        <dbReference type="ARBA" id="ARBA00022741"/>
    </source>
</evidence>
<accession>A0A951QRC8</accession>
<dbReference type="PROSITE" id="PS50109">
    <property type="entry name" value="HIS_KIN"/>
    <property type="match status" value="1"/>
</dbReference>
<dbReference type="InterPro" id="IPR036890">
    <property type="entry name" value="HATPase_C_sf"/>
</dbReference>
<keyword evidence="7" id="KW-0902">Two-component regulatory system</keyword>
<dbReference type="InterPro" id="IPR005467">
    <property type="entry name" value="His_kinase_dom"/>
</dbReference>
<keyword evidence="6" id="KW-0067">ATP-binding</keyword>
<organism evidence="9 10">
    <name type="scientific">Cyanomargarita calcarea GSE-NOS-MK-12-04C</name>
    <dbReference type="NCBI Taxonomy" id="2839659"/>
    <lineage>
        <taxon>Bacteria</taxon>
        <taxon>Bacillati</taxon>
        <taxon>Cyanobacteriota</taxon>
        <taxon>Cyanophyceae</taxon>
        <taxon>Nostocales</taxon>
        <taxon>Cyanomargaritaceae</taxon>
        <taxon>Cyanomargarita</taxon>
    </lineage>
</organism>
<comment type="catalytic activity">
    <reaction evidence="1">
        <text>ATP + protein L-histidine = ADP + protein N-phospho-L-histidine.</text>
        <dbReference type="EC" id="2.7.13.3"/>
    </reaction>
</comment>
<evidence type="ECO:0000256" key="1">
    <source>
        <dbReference type="ARBA" id="ARBA00000085"/>
    </source>
</evidence>
<evidence type="ECO:0000256" key="3">
    <source>
        <dbReference type="ARBA" id="ARBA00022679"/>
    </source>
</evidence>
<dbReference type="GO" id="GO:0007234">
    <property type="term" value="P:osmosensory signaling via phosphorelay pathway"/>
    <property type="evidence" value="ECO:0007669"/>
    <property type="project" value="TreeGrafter"/>
</dbReference>
<evidence type="ECO:0000313" key="9">
    <source>
        <dbReference type="EMBL" id="MBW4669325.1"/>
    </source>
</evidence>
<dbReference type="SMART" id="SM00387">
    <property type="entry name" value="HATPase_c"/>
    <property type="match status" value="1"/>
</dbReference>
<proteinExistence type="predicted"/>
<dbReference type="GO" id="GO:0030295">
    <property type="term" value="F:protein kinase activator activity"/>
    <property type="evidence" value="ECO:0007669"/>
    <property type="project" value="TreeGrafter"/>
</dbReference>
<dbReference type="GO" id="GO:0004673">
    <property type="term" value="F:protein histidine kinase activity"/>
    <property type="evidence" value="ECO:0007669"/>
    <property type="project" value="UniProtKB-EC"/>
</dbReference>
<dbReference type="Proteomes" id="UP000729701">
    <property type="component" value="Unassembled WGS sequence"/>
</dbReference>
<dbReference type="Gene3D" id="3.30.565.10">
    <property type="entry name" value="Histidine kinase-like ATPase, C-terminal domain"/>
    <property type="match status" value="1"/>
</dbReference>
<dbReference type="EMBL" id="JAHHGZ010000019">
    <property type="protein sequence ID" value="MBW4669325.1"/>
    <property type="molecule type" value="Genomic_DNA"/>
</dbReference>
<sequence length="374" mass="42190">MIVGSSLESIAGSRISRSIDLESFCQLQIEQLTIQHPIFFARIVYQDTLLENVREVINYAQGQPTFSQKTLAYLRSEEWLIEYPSAFTLNEISIESLASSCYICPLGYRNEKPEYIQIFASEPLSLTLQQYVKQSAVMLSKFLDIYLECGQQKAEIQLLEHILQRAGHQLRNSLGLIGLYAQNLFLGLQENSYKEQATIICESIQQLDTNLTELIYCGQGEKLKVSLQDLRSLVVESIKGLQPLINQKQLQICLPEHSTTLAIDRLQMKQVFDNLLSNAVHFSPDTGTITCSWQVFQGEVLIKISDRGTGLSSDDIQKIFTPFYSRRPGGTGLGLTIAKKIVLDHHGNIWCQNLLEGGAQFSLILPRPKCRLNP</sequence>
<evidence type="ECO:0000256" key="2">
    <source>
        <dbReference type="ARBA" id="ARBA00012438"/>
    </source>
</evidence>
<evidence type="ECO:0000256" key="7">
    <source>
        <dbReference type="ARBA" id="ARBA00023012"/>
    </source>
</evidence>